<proteinExistence type="inferred from homology"/>
<dbReference type="PROSITE" id="PS51645">
    <property type="entry name" value="PHR_CRY_ALPHA_BETA"/>
    <property type="match status" value="1"/>
</dbReference>
<dbReference type="EMBL" id="HBHW01004290">
    <property type="protein sequence ID" value="CAE0035183.1"/>
    <property type="molecule type" value="Transcribed_RNA"/>
</dbReference>
<sequence>MGRMGGIDTALAGFVGCGRLLWRQGGNRKLLTCSRPVSLSIPGGGGRSKKWIGPSAREVSRRGDVSVQAVKKPPVAAEMELNPAATGRGGQMVVWLQDVLRLHDNPALTFAAEDASSVLVIYIFDRRITHVDRKEDAQKVRFLMDSLEDLRCSLRKMGSDLALIDGEPEKIIPKICKGIGARALAFHRAVTKPGIEIERRLMDNLEDANVESNRLWSSTMYRLEDTPFNLRTIPWEYEQFEKEVNRDGVLRESLPKLTKFPPPPSNFDFGSVPAWISSVAGEGVREGGETAALKVLEDRLATELRSGKSSSTAPWSIGPWLELGCLSPLLVKEQLLNIATKLTKERLRTLNTELILWDFFRFISLVKSIMNIEAHLPKESKSIIP</sequence>
<keyword evidence="2" id="KW-0285">Flavoprotein</keyword>
<feature type="binding site" evidence="2">
    <location>
        <begin position="353"/>
        <end position="360"/>
    </location>
    <ligand>
        <name>FAD</name>
        <dbReference type="ChEBI" id="CHEBI:57692"/>
    </ligand>
</feature>
<dbReference type="InterPro" id="IPR002081">
    <property type="entry name" value="Cryptochrome/DNA_photolyase_1"/>
</dbReference>
<dbReference type="AlphaFoldDB" id="A0A7S2ZBV0"/>
<dbReference type="Pfam" id="PF00875">
    <property type="entry name" value="DNA_photolyase"/>
    <property type="match status" value="1"/>
</dbReference>
<dbReference type="PANTHER" id="PTHR11455">
    <property type="entry name" value="CRYPTOCHROME"/>
    <property type="match status" value="1"/>
</dbReference>
<dbReference type="GO" id="GO:0003677">
    <property type="term" value="F:DNA binding"/>
    <property type="evidence" value="ECO:0007669"/>
    <property type="project" value="TreeGrafter"/>
</dbReference>
<dbReference type="InterPro" id="IPR014729">
    <property type="entry name" value="Rossmann-like_a/b/a_fold"/>
</dbReference>
<dbReference type="InterPro" id="IPR036155">
    <property type="entry name" value="Crypto/Photolyase_N_sf"/>
</dbReference>
<evidence type="ECO:0000256" key="2">
    <source>
        <dbReference type="PIRSR" id="PIRSR602081-1"/>
    </source>
</evidence>
<evidence type="ECO:0000256" key="1">
    <source>
        <dbReference type="ARBA" id="ARBA00005862"/>
    </source>
</evidence>
<dbReference type="Gene3D" id="1.25.40.80">
    <property type="match status" value="1"/>
</dbReference>
<evidence type="ECO:0000259" key="3">
    <source>
        <dbReference type="PROSITE" id="PS51645"/>
    </source>
</evidence>
<accession>A0A7S2ZBV0</accession>
<evidence type="ECO:0000313" key="4">
    <source>
        <dbReference type="EMBL" id="CAE0035183.1"/>
    </source>
</evidence>
<reference evidence="4" key="1">
    <citation type="submission" date="2021-01" db="EMBL/GenBank/DDBJ databases">
        <authorList>
            <person name="Corre E."/>
            <person name="Pelletier E."/>
            <person name="Niang G."/>
            <person name="Scheremetjew M."/>
            <person name="Finn R."/>
            <person name="Kale V."/>
            <person name="Holt S."/>
            <person name="Cochrane G."/>
            <person name="Meng A."/>
            <person name="Brown T."/>
            <person name="Cohen L."/>
        </authorList>
    </citation>
    <scope>NUCLEOTIDE SEQUENCE</scope>
    <source>
        <strain evidence="4">CCMP 769</strain>
    </source>
</reference>
<feature type="domain" description="Photolyase/cryptochrome alpha/beta" evidence="3">
    <location>
        <begin position="90"/>
        <end position="220"/>
    </location>
</feature>
<dbReference type="SUPFAM" id="SSF48173">
    <property type="entry name" value="Cryptochrome/photolyase FAD-binding domain"/>
    <property type="match status" value="1"/>
</dbReference>
<keyword evidence="2" id="KW-0274">FAD</keyword>
<comment type="similarity">
    <text evidence="1">Belongs to the DNA photolyase class-1 family.</text>
</comment>
<organism evidence="4">
    <name type="scientific">Rhodosorus marinus</name>
    <dbReference type="NCBI Taxonomy" id="101924"/>
    <lineage>
        <taxon>Eukaryota</taxon>
        <taxon>Rhodophyta</taxon>
        <taxon>Stylonematophyceae</taxon>
        <taxon>Stylonematales</taxon>
        <taxon>Stylonemataceae</taxon>
        <taxon>Rhodosorus</taxon>
    </lineage>
</organism>
<dbReference type="InterPro" id="IPR006050">
    <property type="entry name" value="DNA_photolyase_N"/>
</dbReference>
<comment type="cofactor">
    <cofactor evidence="2">
        <name>FAD</name>
        <dbReference type="ChEBI" id="CHEBI:57692"/>
    </cofactor>
    <text evidence="2">Binds 1 FAD per subunit.</text>
</comment>
<dbReference type="SUPFAM" id="SSF52425">
    <property type="entry name" value="Cryptochrome/photolyase, N-terminal domain"/>
    <property type="match status" value="1"/>
</dbReference>
<dbReference type="InterPro" id="IPR036134">
    <property type="entry name" value="Crypto/Photolyase_FAD-like_sf"/>
</dbReference>
<protein>
    <recommendedName>
        <fullName evidence="3">Photolyase/cryptochrome alpha/beta domain-containing protein</fullName>
    </recommendedName>
</protein>
<dbReference type="GO" id="GO:0003904">
    <property type="term" value="F:deoxyribodipyrimidine photo-lyase activity"/>
    <property type="evidence" value="ECO:0007669"/>
    <property type="project" value="TreeGrafter"/>
</dbReference>
<dbReference type="Gene3D" id="3.40.50.620">
    <property type="entry name" value="HUPs"/>
    <property type="match status" value="1"/>
</dbReference>
<name>A0A7S2ZBV0_9RHOD</name>
<dbReference type="GO" id="GO:0071949">
    <property type="term" value="F:FAD binding"/>
    <property type="evidence" value="ECO:0007669"/>
    <property type="project" value="TreeGrafter"/>
</dbReference>
<gene>
    <name evidence="4" type="ORF">RMAR00112_LOCUS3129</name>
</gene>